<organism evidence="1 2">
    <name type="scientific">Pinibacter aurantiacus</name>
    <dbReference type="NCBI Taxonomy" id="2851599"/>
    <lineage>
        <taxon>Bacteria</taxon>
        <taxon>Pseudomonadati</taxon>
        <taxon>Bacteroidota</taxon>
        <taxon>Chitinophagia</taxon>
        <taxon>Chitinophagales</taxon>
        <taxon>Chitinophagaceae</taxon>
        <taxon>Pinibacter</taxon>
    </lineage>
</organism>
<comment type="caution">
    <text evidence="1">The sequence shown here is derived from an EMBL/GenBank/DDBJ whole genome shotgun (WGS) entry which is preliminary data.</text>
</comment>
<keyword evidence="1" id="KW-0436">Ligase</keyword>
<dbReference type="Proteomes" id="UP000812270">
    <property type="component" value="Unassembled WGS sequence"/>
</dbReference>
<dbReference type="GO" id="GO:0016874">
    <property type="term" value="F:ligase activity"/>
    <property type="evidence" value="ECO:0007669"/>
    <property type="project" value="UniProtKB-KW"/>
</dbReference>
<dbReference type="Pfam" id="PF14460">
    <property type="entry name" value="Prok-E2_D"/>
    <property type="match status" value="1"/>
</dbReference>
<gene>
    <name evidence="1" type="ORF">KTO63_09350</name>
</gene>
<keyword evidence="2" id="KW-1185">Reference proteome</keyword>
<dbReference type="InterPro" id="IPR032787">
    <property type="entry name" value="Prok-E2_D"/>
</dbReference>
<proteinExistence type="predicted"/>
<accession>A0A9E2S723</accession>
<dbReference type="RefSeq" id="WP_217790994.1">
    <property type="nucleotide sequence ID" value="NZ_JAHSPG010000004.1"/>
</dbReference>
<reference evidence="1" key="1">
    <citation type="submission" date="2021-06" db="EMBL/GenBank/DDBJ databases">
        <authorList>
            <person name="Huq M.A."/>
        </authorList>
    </citation>
    <scope>NUCLEOTIDE SEQUENCE</scope>
    <source>
        <strain evidence="1">MAH-26</strain>
    </source>
</reference>
<dbReference type="EMBL" id="JAHSPG010000004">
    <property type="protein sequence ID" value="MBV4357351.1"/>
    <property type="molecule type" value="Genomic_DNA"/>
</dbReference>
<evidence type="ECO:0000313" key="2">
    <source>
        <dbReference type="Proteomes" id="UP000812270"/>
    </source>
</evidence>
<name>A0A9E2S723_9BACT</name>
<evidence type="ECO:0000313" key="1">
    <source>
        <dbReference type="EMBL" id="MBV4357351.1"/>
    </source>
</evidence>
<sequence length="238" mass="26715">MTNIKDDLGTLYHPVSALVCYQTKSNHKDTYVEYFDMDEAGSPINAHPLTTREAKALAIALNTDKEESHAFLKPTGILTTNVLHIDPSENGKVLWFTKARIQQLYLSESLEIPSGKAAVPALLWHASKQTLAVFALASNRRPTENTTLYHAPFFNVYYDGDVCMGTVDVCIKKSASLEEFIQAWESYFFNSYFSHLINDHNPVKGNCVNLWKNLVETGSPFPKEVLKPANTTFKNLLP</sequence>
<protein>
    <submittedName>
        <fullName evidence="1">Prokaryotic E2 ligase family D protein</fullName>
    </submittedName>
</protein>
<dbReference type="AlphaFoldDB" id="A0A9E2S723"/>